<keyword evidence="2 9" id="KW-0378">Hydrolase</keyword>
<dbReference type="InterPro" id="IPR013783">
    <property type="entry name" value="Ig-like_fold"/>
</dbReference>
<evidence type="ECO:0000313" key="10">
    <source>
        <dbReference type="Proteomes" id="UP001451571"/>
    </source>
</evidence>
<feature type="domain" description="Glycoside hydrolase family 2" evidence="7">
    <location>
        <begin position="707"/>
        <end position="787"/>
    </location>
</feature>
<dbReference type="PANTHER" id="PTHR42732">
    <property type="entry name" value="BETA-GALACTOSIDASE"/>
    <property type="match status" value="1"/>
</dbReference>
<dbReference type="InterPro" id="IPR008979">
    <property type="entry name" value="Galactose-bd-like_sf"/>
</dbReference>
<gene>
    <name evidence="9" type="ORF">V6984_03095</name>
</gene>
<evidence type="ECO:0000256" key="3">
    <source>
        <dbReference type="ARBA" id="ARBA00023295"/>
    </source>
</evidence>
<dbReference type="EMBL" id="CP146256">
    <property type="protein sequence ID" value="XAH74768.1"/>
    <property type="molecule type" value="Genomic_DNA"/>
</dbReference>
<dbReference type="InterPro" id="IPR032311">
    <property type="entry name" value="DUF4982"/>
</dbReference>
<evidence type="ECO:0000259" key="4">
    <source>
        <dbReference type="Pfam" id="PF00703"/>
    </source>
</evidence>
<protein>
    <submittedName>
        <fullName evidence="9">Glycoside hydrolase family 2 TIM barrel-domain containing protein</fullName>
    </submittedName>
</protein>
<dbReference type="InterPro" id="IPR006101">
    <property type="entry name" value="Glyco_hydro_2"/>
</dbReference>
<dbReference type="GO" id="GO:0016787">
    <property type="term" value="F:hydrolase activity"/>
    <property type="evidence" value="ECO:0007669"/>
    <property type="project" value="UniProtKB-KW"/>
</dbReference>
<feature type="domain" description="Beta-mannosidase-like galactose-binding" evidence="8">
    <location>
        <begin position="50"/>
        <end position="127"/>
    </location>
</feature>
<comment type="similarity">
    <text evidence="1">Belongs to the glycosyl hydrolase 2 family.</text>
</comment>
<feature type="domain" description="DUF4982" evidence="6">
    <location>
        <begin position="623"/>
        <end position="679"/>
    </location>
</feature>
<dbReference type="InterPro" id="IPR051913">
    <property type="entry name" value="GH2_Domain-Containing"/>
</dbReference>
<dbReference type="InterPro" id="IPR006103">
    <property type="entry name" value="Glyco_hydro_2_cat"/>
</dbReference>
<feature type="domain" description="Glycoside hydrolase family 2 catalytic" evidence="5">
    <location>
        <begin position="257"/>
        <end position="423"/>
    </location>
</feature>
<dbReference type="Pfam" id="PF16355">
    <property type="entry name" value="DUF4982"/>
    <property type="match status" value="1"/>
</dbReference>
<dbReference type="Gene3D" id="2.60.40.10">
    <property type="entry name" value="Immunoglobulins"/>
    <property type="match status" value="3"/>
</dbReference>
<evidence type="ECO:0000259" key="5">
    <source>
        <dbReference type="Pfam" id="PF02836"/>
    </source>
</evidence>
<evidence type="ECO:0000259" key="7">
    <source>
        <dbReference type="Pfam" id="PF18565"/>
    </source>
</evidence>
<dbReference type="SUPFAM" id="SSF51445">
    <property type="entry name" value="(Trans)glycosidases"/>
    <property type="match status" value="1"/>
</dbReference>
<dbReference type="PRINTS" id="PR00132">
    <property type="entry name" value="GLHYDRLASE2"/>
</dbReference>
<reference evidence="9 10" key="1">
    <citation type="submission" date="2024-02" db="EMBL/GenBank/DDBJ databases">
        <title>Bacterial strain from lacustrine sediment.</title>
        <authorList>
            <person name="Petit C."/>
            <person name="Fadhlaoui K."/>
        </authorList>
    </citation>
    <scope>NUCLEOTIDE SEQUENCE [LARGE SCALE GENOMIC DNA]</scope>
    <source>
        <strain evidence="9 10">IPX-CK</strain>
    </source>
</reference>
<dbReference type="InterPro" id="IPR054593">
    <property type="entry name" value="Beta-mannosidase-like_N2"/>
</dbReference>
<keyword evidence="10" id="KW-1185">Reference proteome</keyword>
<dbReference type="InterPro" id="IPR036156">
    <property type="entry name" value="Beta-gal/glucu_dom_sf"/>
</dbReference>
<evidence type="ECO:0000313" key="9">
    <source>
        <dbReference type="EMBL" id="XAH74768.1"/>
    </source>
</evidence>
<dbReference type="Proteomes" id="UP001451571">
    <property type="component" value="Chromosome"/>
</dbReference>
<dbReference type="Gene3D" id="3.20.20.80">
    <property type="entry name" value="Glycosidases"/>
    <property type="match status" value="1"/>
</dbReference>
<evidence type="ECO:0000259" key="8">
    <source>
        <dbReference type="Pfam" id="PF22666"/>
    </source>
</evidence>
<dbReference type="RefSeq" id="WP_342758349.1">
    <property type="nucleotide sequence ID" value="NZ_CP146256.1"/>
</dbReference>
<feature type="domain" description="Glycoside hydrolase family 2 immunoglobulin-like beta-sandwich" evidence="4">
    <location>
        <begin position="168"/>
        <end position="249"/>
    </location>
</feature>
<dbReference type="Pfam" id="PF18565">
    <property type="entry name" value="Glyco_hydro2_C5"/>
    <property type="match status" value="1"/>
</dbReference>
<dbReference type="Pfam" id="PF22666">
    <property type="entry name" value="Glyco_hydro_2_N2"/>
    <property type="match status" value="1"/>
</dbReference>
<dbReference type="Pfam" id="PF02836">
    <property type="entry name" value="Glyco_hydro_2_C"/>
    <property type="match status" value="1"/>
</dbReference>
<evidence type="ECO:0000256" key="1">
    <source>
        <dbReference type="ARBA" id="ARBA00007401"/>
    </source>
</evidence>
<sequence>MKKIDFNADWEYEVLTNRAEHPGREKITLPHDAMLHEKRTENSPGAQNTGYFEGNDYLYCKSFWVPENWREKHILIEFEGIYRNADIRLNGEQIYCRPNGYMQFLLSLDDRLQYGKENTIEVYVKNSDQPNSRWYSGAGIYRPAWLYVGEKSAVEPENIRITTVKTSPAFVKFEIYAQAPCRITLEIGHGLQDDEVYFITESKDSDECGNVALLIKVENARLWSAENPYLYRYRITAGADVSTGTFGIRELSWDAEKGFCINGVRTILKGACIHHDNGLLGACCYPDAEERKVRLLKETGYNAIRSAHNPCSKALLDACDRLGMLVLDEYTDMWYIHKTRYDYALYMENQWEKDLLDMVNKDYNHPCVVMYSTGNEVAETAQEKGIELTKDMTAYLHRLDRTRPVTCGVNIFFNLLSSMGFGVYSDKKAEDTSPKKKAVGSEFYNRLAGMVGDTFMKMGACLHGCDVKTRDAYENMDIAGYNYGILRYRHDLKKYPKRLILGTETFCRDAAKFYEIAEKHPRILGDFVWAGMDYIGETGVGAWEYEDYAPKNAPKSHWLTAGSGRIDITGKPLGEALYTKVVYEQEKGPFLAVRPVYQTGKHSPSAWKMTDAMESWSFRGCEGKRAEVEVYTRESAAALFLNGRKIAKKKRKKDCRIRFTVPYENGCLKAIVYDEAGEEAGCCELITAGATTCLLMIPEKSTVRPGELLYVRLRYTDEKGILKPMEHHRMQISVTGGKLLGFGNACPCNPEGYLNSYADSYYGEALAIIQAQQADTIVARANDGSLEQEIQVPVISG</sequence>
<dbReference type="Gene3D" id="2.60.120.260">
    <property type="entry name" value="Galactose-binding domain-like"/>
    <property type="match status" value="1"/>
</dbReference>
<dbReference type="SUPFAM" id="SSF49303">
    <property type="entry name" value="beta-Galactosidase/glucuronidase domain"/>
    <property type="match status" value="1"/>
</dbReference>
<evidence type="ECO:0000256" key="2">
    <source>
        <dbReference type="ARBA" id="ARBA00022801"/>
    </source>
</evidence>
<dbReference type="InterPro" id="IPR017853">
    <property type="entry name" value="GH"/>
</dbReference>
<name>A0ABZ3EWY3_9FIRM</name>
<proteinExistence type="inferred from homology"/>
<organism evidence="9 10">
    <name type="scientific">Kineothrix sedimenti</name>
    <dbReference type="NCBI Taxonomy" id="3123317"/>
    <lineage>
        <taxon>Bacteria</taxon>
        <taxon>Bacillati</taxon>
        <taxon>Bacillota</taxon>
        <taxon>Clostridia</taxon>
        <taxon>Lachnospirales</taxon>
        <taxon>Lachnospiraceae</taxon>
        <taxon>Kineothrix</taxon>
    </lineage>
</organism>
<accession>A0ABZ3EWY3</accession>
<dbReference type="InterPro" id="IPR006102">
    <property type="entry name" value="Ig-like_GH2"/>
</dbReference>
<dbReference type="Pfam" id="PF00703">
    <property type="entry name" value="Glyco_hydro_2"/>
    <property type="match status" value="1"/>
</dbReference>
<keyword evidence="3" id="KW-0326">Glycosidase</keyword>
<evidence type="ECO:0000259" key="6">
    <source>
        <dbReference type="Pfam" id="PF16355"/>
    </source>
</evidence>
<dbReference type="InterPro" id="IPR040605">
    <property type="entry name" value="Glyco_hydro2_dom5"/>
</dbReference>
<dbReference type="PANTHER" id="PTHR42732:SF1">
    <property type="entry name" value="BETA-MANNOSIDASE"/>
    <property type="match status" value="1"/>
</dbReference>
<dbReference type="SUPFAM" id="SSF49785">
    <property type="entry name" value="Galactose-binding domain-like"/>
    <property type="match status" value="1"/>
</dbReference>